<reference evidence="2" key="1">
    <citation type="submission" date="2021-04" db="EMBL/GenBank/DDBJ databases">
        <title>Draft genome sequence data of methanotrophic Methylovulum sp. strain S1L and Methylomonas sp. strain S2AM isolated from boreal lake water columns.</title>
        <authorList>
            <person name="Rissanen A.J."/>
            <person name="Mangayil R."/>
            <person name="Svenning M.M."/>
            <person name="Khanongnuch R."/>
        </authorList>
    </citation>
    <scope>NUCLEOTIDE SEQUENCE</scope>
    <source>
        <strain evidence="2">S2AM</strain>
    </source>
</reference>
<feature type="domain" description="Mce/MlaD" evidence="1">
    <location>
        <begin position="37"/>
        <end position="138"/>
    </location>
</feature>
<dbReference type="InterPro" id="IPR003399">
    <property type="entry name" value="Mce/MlaD"/>
</dbReference>
<gene>
    <name evidence="2" type="ORF">KEF85_03150</name>
</gene>
<organism evidence="2 3">
    <name type="scientific">Methylomonas paludis</name>
    <dbReference type="NCBI Taxonomy" id="1173101"/>
    <lineage>
        <taxon>Bacteria</taxon>
        <taxon>Pseudomonadati</taxon>
        <taxon>Pseudomonadota</taxon>
        <taxon>Gammaproteobacteria</taxon>
        <taxon>Methylococcales</taxon>
        <taxon>Methylococcaceae</taxon>
        <taxon>Methylomonas</taxon>
    </lineage>
</organism>
<proteinExistence type="predicted"/>
<evidence type="ECO:0000259" key="1">
    <source>
        <dbReference type="Pfam" id="PF02470"/>
    </source>
</evidence>
<dbReference type="Proteomes" id="UP000676649">
    <property type="component" value="Chromosome"/>
</dbReference>
<dbReference type="KEGG" id="mpad:KEF85_03150"/>
<dbReference type="RefSeq" id="WP_215583275.1">
    <property type="nucleotide sequence ID" value="NZ_CP073754.1"/>
</dbReference>
<sequence length="326" mass="35572">MSKQASPLAIGAFLCGALILLTTALMIFGGGDFFKHKNRYVIFFDSALNGLNVGAPVKLQGVQIGNVSEISLEMDLDSGRIIKPVVIDIDPDALLDFSGQAADKKQILDAKRLTAAGLKARLETQSLLTGLLYVDLNFYYDKPANLLNLEYKDLPELPSVPTTADEIKNTVEEVIKKVRELPLEQMVRDLSETLRETRNLLKSDDTKNSLAALAKTLAQTQTLIITLNTQVGPLLKNVDATVNQSRLSLETVNQQLAPVLKASEQSLNAATQVLQDSRQAVNAVEGLTNPDALLGQALKEMRDASRAMKDLSESLERQPEAIIYGK</sequence>
<evidence type="ECO:0000313" key="2">
    <source>
        <dbReference type="EMBL" id="QWF71490.1"/>
    </source>
</evidence>
<evidence type="ECO:0000313" key="3">
    <source>
        <dbReference type="Proteomes" id="UP000676649"/>
    </source>
</evidence>
<protein>
    <submittedName>
        <fullName evidence="2">MCE family protein</fullName>
    </submittedName>
</protein>
<accession>A0A975MPN3</accession>
<dbReference type="InterPro" id="IPR052336">
    <property type="entry name" value="MlaD_Phospholipid_Transporter"/>
</dbReference>
<dbReference type="Pfam" id="PF02470">
    <property type="entry name" value="MlaD"/>
    <property type="match status" value="1"/>
</dbReference>
<dbReference type="PANTHER" id="PTHR33371">
    <property type="entry name" value="INTERMEMBRANE PHOSPHOLIPID TRANSPORT SYSTEM BINDING PROTEIN MLAD-RELATED"/>
    <property type="match status" value="1"/>
</dbReference>
<dbReference type="PANTHER" id="PTHR33371:SF4">
    <property type="entry name" value="INTERMEMBRANE PHOSPHOLIPID TRANSPORT SYSTEM BINDING PROTEIN MLAD"/>
    <property type="match status" value="1"/>
</dbReference>
<dbReference type="EMBL" id="CP073754">
    <property type="protein sequence ID" value="QWF71490.1"/>
    <property type="molecule type" value="Genomic_DNA"/>
</dbReference>
<dbReference type="AlphaFoldDB" id="A0A975MPN3"/>
<name>A0A975MPN3_9GAMM</name>
<keyword evidence="3" id="KW-1185">Reference proteome</keyword>